<protein>
    <recommendedName>
        <fullName evidence="4 5">Small ribosomal subunit protein uS2</fullName>
    </recommendedName>
</protein>
<dbReference type="EMBL" id="MFCA01000013">
    <property type="protein sequence ID" value="OGE02482.1"/>
    <property type="molecule type" value="Genomic_DNA"/>
</dbReference>
<dbReference type="PANTHER" id="PTHR12534:SF0">
    <property type="entry name" value="SMALL RIBOSOMAL SUBUNIT PROTEIN US2M"/>
    <property type="match status" value="1"/>
</dbReference>
<dbReference type="STRING" id="1797737.A2196_01485"/>
<gene>
    <name evidence="5" type="primary">rpsB</name>
    <name evidence="6" type="ORF">A2196_01485</name>
</gene>
<proteinExistence type="inferred from homology"/>
<dbReference type="PRINTS" id="PR00395">
    <property type="entry name" value="RIBOSOMALS2"/>
</dbReference>
<dbReference type="HAMAP" id="MF_00291_B">
    <property type="entry name" value="Ribosomal_uS2_B"/>
    <property type="match status" value="1"/>
</dbReference>
<dbReference type="InterPro" id="IPR005706">
    <property type="entry name" value="Ribosomal_uS2_bac/mit/plastid"/>
</dbReference>
<dbReference type="Gene3D" id="3.40.50.10490">
    <property type="entry name" value="Glucose-6-phosphate isomerase like protein, domain 1"/>
    <property type="match status" value="1"/>
</dbReference>
<comment type="similarity">
    <text evidence="1 5">Belongs to the universal ribosomal protein uS2 family.</text>
</comment>
<dbReference type="PROSITE" id="PS00962">
    <property type="entry name" value="RIBOSOMAL_S2_1"/>
    <property type="match status" value="1"/>
</dbReference>
<evidence type="ECO:0000256" key="2">
    <source>
        <dbReference type="ARBA" id="ARBA00022980"/>
    </source>
</evidence>
<accession>A0A1F5HEK5</accession>
<dbReference type="Pfam" id="PF00318">
    <property type="entry name" value="Ribosomal_S2"/>
    <property type="match status" value="1"/>
</dbReference>
<evidence type="ECO:0000256" key="1">
    <source>
        <dbReference type="ARBA" id="ARBA00006242"/>
    </source>
</evidence>
<dbReference type="AlphaFoldDB" id="A0A1F5HEK5"/>
<comment type="caution">
    <text evidence="6">The sequence shown here is derived from an EMBL/GenBank/DDBJ whole genome shotgun (WGS) entry which is preliminary data.</text>
</comment>
<dbReference type="GO" id="GO:0003735">
    <property type="term" value="F:structural constituent of ribosome"/>
    <property type="evidence" value="ECO:0007669"/>
    <property type="project" value="InterPro"/>
</dbReference>
<dbReference type="Gene3D" id="1.10.287.610">
    <property type="entry name" value="Helix hairpin bin"/>
    <property type="match status" value="1"/>
</dbReference>
<name>A0A1F5HEK5_9BACT</name>
<keyword evidence="2 5" id="KW-0689">Ribosomal protein</keyword>
<dbReference type="SUPFAM" id="SSF52313">
    <property type="entry name" value="Ribosomal protein S2"/>
    <property type="match status" value="1"/>
</dbReference>
<dbReference type="GO" id="GO:0006412">
    <property type="term" value="P:translation"/>
    <property type="evidence" value="ECO:0007669"/>
    <property type="project" value="UniProtKB-UniRule"/>
</dbReference>
<dbReference type="InterPro" id="IPR001865">
    <property type="entry name" value="Ribosomal_uS2"/>
</dbReference>
<organism evidence="6 7">
    <name type="scientific">Candidatus Curtissbacteria bacterium RIFOXYA1_FULL_41_14</name>
    <dbReference type="NCBI Taxonomy" id="1797737"/>
    <lineage>
        <taxon>Bacteria</taxon>
        <taxon>Candidatus Curtissiibacteriota</taxon>
    </lineage>
</organism>
<evidence type="ECO:0000313" key="7">
    <source>
        <dbReference type="Proteomes" id="UP000176751"/>
    </source>
</evidence>
<dbReference type="CDD" id="cd01425">
    <property type="entry name" value="RPS2"/>
    <property type="match status" value="1"/>
</dbReference>
<sequence>MQIPSMQELLEAGVHFGHQVRRWNPKMKPYIFTARAGVHVMDLAQTVEKLEEACEFVAKIGESGGTIIFLASKNQARSIIAEEAKRSGAKYITERWIGGLLTNWEVAGKNIKKLADLKVKKEEGEFKDRTKKENLLIDREIARLERFYGGLADLEKLPDALFVVDVRREENACREARKKGVPVVAVCDTNADLSLVDFPIPGNDDAIKAIKIMTSAVASAYLLGREKFEKKSAKEKVELAGENKSKVISDES</sequence>
<dbReference type="InterPro" id="IPR023591">
    <property type="entry name" value="Ribosomal_uS2_flav_dom_sf"/>
</dbReference>
<keyword evidence="3 5" id="KW-0687">Ribonucleoprotein</keyword>
<evidence type="ECO:0000256" key="3">
    <source>
        <dbReference type="ARBA" id="ARBA00023274"/>
    </source>
</evidence>
<dbReference type="NCBIfam" id="TIGR01011">
    <property type="entry name" value="rpsB_bact"/>
    <property type="match status" value="1"/>
</dbReference>
<dbReference type="PANTHER" id="PTHR12534">
    <property type="entry name" value="30S RIBOSOMAL PROTEIN S2 PROKARYOTIC AND ORGANELLAR"/>
    <property type="match status" value="1"/>
</dbReference>
<dbReference type="InterPro" id="IPR018130">
    <property type="entry name" value="Ribosomal_uS2_CS"/>
</dbReference>
<evidence type="ECO:0000256" key="4">
    <source>
        <dbReference type="ARBA" id="ARBA00035256"/>
    </source>
</evidence>
<reference evidence="6 7" key="1">
    <citation type="journal article" date="2016" name="Nat. Commun.">
        <title>Thousands of microbial genomes shed light on interconnected biogeochemical processes in an aquifer system.</title>
        <authorList>
            <person name="Anantharaman K."/>
            <person name="Brown C.T."/>
            <person name="Hug L.A."/>
            <person name="Sharon I."/>
            <person name="Castelle C.J."/>
            <person name="Probst A.J."/>
            <person name="Thomas B.C."/>
            <person name="Singh A."/>
            <person name="Wilkins M.J."/>
            <person name="Karaoz U."/>
            <person name="Brodie E.L."/>
            <person name="Williams K.H."/>
            <person name="Hubbard S.S."/>
            <person name="Banfield J.F."/>
        </authorList>
    </citation>
    <scope>NUCLEOTIDE SEQUENCE [LARGE SCALE GENOMIC DNA]</scope>
</reference>
<dbReference type="GO" id="GO:0022627">
    <property type="term" value="C:cytosolic small ribosomal subunit"/>
    <property type="evidence" value="ECO:0007669"/>
    <property type="project" value="TreeGrafter"/>
</dbReference>
<dbReference type="Proteomes" id="UP000176751">
    <property type="component" value="Unassembled WGS sequence"/>
</dbReference>
<evidence type="ECO:0000313" key="6">
    <source>
        <dbReference type="EMBL" id="OGE02482.1"/>
    </source>
</evidence>
<evidence type="ECO:0000256" key="5">
    <source>
        <dbReference type="HAMAP-Rule" id="MF_00291"/>
    </source>
</evidence>